<dbReference type="PANTHER" id="PTHR43844">
    <property type="entry name" value="METHIONINE SYNTHASE"/>
    <property type="match status" value="1"/>
</dbReference>
<dbReference type="EMBL" id="KZ678460">
    <property type="protein sequence ID" value="PSR83392.1"/>
    <property type="molecule type" value="Genomic_DNA"/>
</dbReference>
<dbReference type="Proteomes" id="UP000241462">
    <property type="component" value="Unassembled WGS sequence"/>
</dbReference>
<gene>
    <name evidence="2" type="ORF">BD289DRAFT_370033</name>
</gene>
<evidence type="ECO:0000313" key="3">
    <source>
        <dbReference type="Proteomes" id="UP000241462"/>
    </source>
</evidence>
<accession>A0A2T3A5T6</accession>
<name>A0A2T3A5T6_9PEZI</name>
<dbReference type="Pfam" id="PF01717">
    <property type="entry name" value="Meth_synt_2"/>
    <property type="match status" value="1"/>
</dbReference>
<protein>
    <recommendedName>
        <fullName evidence="1">Cobalamin-independent methionine synthase MetE C-terminal/archaeal domain-containing protein</fullName>
    </recommendedName>
</protein>
<dbReference type="SUPFAM" id="SSF51726">
    <property type="entry name" value="UROD/MetE-like"/>
    <property type="match status" value="1"/>
</dbReference>
<sequence length="404" mass="45284">MAPPPFRAEHMGSLLRPQPLLDAREAVRAGTKTADEAGLPAIEKQSVADIVALQKSLKFRAVTSGEYNRTRFWGNMWDEFDGSVALQEADASMFRLYHPDVVSLIEKDRQVMPGDSVIAGSPLRWTAGTSGKANLHELALIQAAVPKESWADIKLTLITPAWFHMRYKQNKAWKEGVYASDAEYFADVAKVYQAELDALYKAGLRNVQFDDPGLAYFCSDKFRQGWADDKDNIGSVDELLDAYIQLYNDCISKVPADMHTGVHLCRGNFIGGRHFAEGGYDIIAKKLFTTLKVNTFYLEYDTERAGGFEPLKFLPRDRYVVVGVISTKLRELEDKDEMKARIYKAAEFIAEGTGQTKEEALKQVSVSPQCGFSTHESGYPLSDEDEKKKLSLVREIADEIWGEP</sequence>
<keyword evidence="3" id="KW-1185">Reference proteome</keyword>
<evidence type="ECO:0000259" key="1">
    <source>
        <dbReference type="Pfam" id="PF01717"/>
    </source>
</evidence>
<organism evidence="2 3">
    <name type="scientific">Coniella lustricola</name>
    <dbReference type="NCBI Taxonomy" id="2025994"/>
    <lineage>
        <taxon>Eukaryota</taxon>
        <taxon>Fungi</taxon>
        <taxon>Dikarya</taxon>
        <taxon>Ascomycota</taxon>
        <taxon>Pezizomycotina</taxon>
        <taxon>Sordariomycetes</taxon>
        <taxon>Sordariomycetidae</taxon>
        <taxon>Diaporthales</taxon>
        <taxon>Schizoparmaceae</taxon>
        <taxon>Coniella</taxon>
    </lineage>
</organism>
<dbReference type="Gene3D" id="3.20.20.210">
    <property type="match status" value="1"/>
</dbReference>
<dbReference type="STRING" id="2025994.A0A2T3A5T6"/>
<dbReference type="InterPro" id="IPR038071">
    <property type="entry name" value="UROD/MetE-like_sf"/>
</dbReference>
<reference evidence="2 3" key="1">
    <citation type="journal article" date="2018" name="Mycol. Prog.">
        <title>Coniella lustricola, a new species from submerged detritus.</title>
        <authorList>
            <person name="Raudabaugh D.B."/>
            <person name="Iturriaga T."/>
            <person name="Carver A."/>
            <person name="Mondo S."/>
            <person name="Pangilinan J."/>
            <person name="Lipzen A."/>
            <person name="He G."/>
            <person name="Amirebrahimi M."/>
            <person name="Grigoriev I.V."/>
            <person name="Miller A.N."/>
        </authorList>
    </citation>
    <scope>NUCLEOTIDE SEQUENCE [LARGE SCALE GENOMIC DNA]</scope>
    <source>
        <strain evidence="2 3">B22-T-1</strain>
    </source>
</reference>
<feature type="domain" description="Cobalamin-independent methionine synthase MetE C-terminal/archaeal" evidence="1">
    <location>
        <begin position="182"/>
        <end position="376"/>
    </location>
</feature>
<dbReference type="InParanoid" id="A0A2T3A5T6"/>
<dbReference type="GO" id="GO:0003871">
    <property type="term" value="F:5-methyltetrahydropteroyltriglutamate-homocysteine S-methyltransferase activity"/>
    <property type="evidence" value="ECO:0007669"/>
    <property type="project" value="InterPro"/>
</dbReference>
<dbReference type="CDD" id="cd03311">
    <property type="entry name" value="CIMS_C_terminal_like"/>
    <property type="match status" value="1"/>
</dbReference>
<proteinExistence type="predicted"/>
<dbReference type="InterPro" id="IPR002629">
    <property type="entry name" value="Met_Synth_C/arc"/>
</dbReference>
<dbReference type="OrthoDB" id="7772923at2759"/>
<dbReference type="GO" id="GO:0008270">
    <property type="term" value="F:zinc ion binding"/>
    <property type="evidence" value="ECO:0007669"/>
    <property type="project" value="InterPro"/>
</dbReference>
<evidence type="ECO:0000313" key="2">
    <source>
        <dbReference type="EMBL" id="PSR83392.1"/>
    </source>
</evidence>
<dbReference type="PANTHER" id="PTHR43844:SF2">
    <property type="entry name" value="SYNTHASE, VITAMIN-B12 INDEPENDENT, PUTATIVE (AFU_ORTHOLOGUE AFUA_3G12060)-RELATED"/>
    <property type="match status" value="1"/>
</dbReference>
<dbReference type="AlphaFoldDB" id="A0A2T3A5T6"/>
<dbReference type="GO" id="GO:0009086">
    <property type="term" value="P:methionine biosynthetic process"/>
    <property type="evidence" value="ECO:0007669"/>
    <property type="project" value="InterPro"/>
</dbReference>